<name>A0A1D2N0G5_ORCCI</name>
<keyword evidence="2 5" id="KW-0812">Transmembrane</keyword>
<feature type="transmembrane region" description="Helical" evidence="5">
    <location>
        <begin position="363"/>
        <end position="382"/>
    </location>
</feature>
<dbReference type="InterPro" id="IPR001902">
    <property type="entry name" value="SLC26A/SulP_fam"/>
</dbReference>
<gene>
    <name evidence="7" type="ORF">Ocin01_07924</name>
</gene>
<dbReference type="CDD" id="cd07042">
    <property type="entry name" value="STAS_SulP_like_sulfate_transporter"/>
    <property type="match status" value="1"/>
</dbReference>
<feature type="transmembrane region" description="Helical" evidence="5">
    <location>
        <begin position="282"/>
        <end position="302"/>
    </location>
</feature>
<feature type="domain" description="STAS" evidence="6">
    <location>
        <begin position="549"/>
        <end position="700"/>
    </location>
</feature>
<evidence type="ECO:0000256" key="4">
    <source>
        <dbReference type="ARBA" id="ARBA00023136"/>
    </source>
</evidence>
<dbReference type="OrthoDB" id="288203at2759"/>
<dbReference type="PANTHER" id="PTHR11814">
    <property type="entry name" value="SULFATE TRANSPORTER"/>
    <property type="match status" value="1"/>
</dbReference>
<feature type="transmembrane region" description="Helical" evidence="5">
    <location>
        <begin position="198"/>
        <end position="219"/>
    </location>
</feature>
<feature type="transmembrane region" description="Helical" evidence="5">
    <location>
        <begin position="137"/>
        <end position="160"/>
    </location>
</feature>
<dbReference type="SUPFAM" id="SSF52091">
    <property type="entry name" value="SpoIIaa-like"/>
    <property type="match status" value="1"/>
</dbReference>
<dbReference type="InterPro" id="IPR002645">
    <property type="entry name" value="STAS_dom"/>
</dbReference>
<dbReference type="GO" id="GO:0055085">
    <property type="term" value="P:transmembrane transport"/>
    <property type="evidence" value="ECO:0007669"/>
    <property type="project" value="InterPro"/>
</dbReference>
<keyword evidence="4 5" id="KW-0472">Membrane</keyword>
<evidence type="ECO:0000313" key="8">
    <source>
        <dbReference type="Proteomes" id="UP000094527"/>
    </source>
</evidence>
<proteinExistence type="predicted"/>
<dbReference type="InterPro" id="IPR011547">
    <property type="entry name" value="SLC26A/SulP_dom"/>
</dbReference>
<feature type="transmembrane region" description="Helical" evidence="5">
    <location>
        <begin position="314"/>
        <end position="331"/>
    </location>
</feature>
<evidence type="ECO:0000259" key="6">
    <source>
        <dbReference type="PROSITE" id="PS50801"/>
    </source>
</evidence>
<evidence type="ECO:0000256" key="3">
    <source>
        <dbReference type="ARBA" id="ARBA00022989"/>
    </source>
</evidence>
<dbReference type="Gene3D" id="3.30.750.24">
    <property type="entry name" value="STAS domain"/>
    <property type="match status" value="1"/>
</dbReference>
<evidence type="ECO:0000256" key="1">
    <source>
        <dbReference type="ARBA" id="ARBA00004141"/>
    </source>
</evidence>
<dbReference type="NCBIfam" id="TIGR00815">
    <property type="entry name" value="sulP"/>
    <property type="match status" value="1"/>
</dbReference>
<dbReference type="OMA" id="QRGAMNQ"/>
<dbReference type="Pfam" id="PF01740">
    <property type="entry name" value="STAS"/>
    <property type="match status" value="1"/>
</dbReference>
<accession>A0A1D2N0G5</accession>
<dbReference type="Pfam" id="PF00916">
    <property type="entry name" value="Sulfate_transp"/>
    <property type="match status" value="1"/>
</dbReference>
<dbReference type="AlphaFoldDB" id="A0A1D2N0G5"/>
<organism evidence="7 8">
    <name type="scientific">Orchesella cincta</name>
    <name type="common">Springtail</name>
    <name type="synonym">Podura cincta</name>
    <dbReference type="NCBI Taxonomy" id="48709"/>
    <lineage>
        <taxon>Eukaryota</taxon>
        <taxon>Metazoa</taxon>
        <taxon>Ecdysozoa</taxon>
        <taxon>Arthropoda</taxon>
        <taxon>Hexapoda</taxon>
        <taxon>Collembola</taxon>
        <taxon>Entomobryomorpha</taxon>
        <taxon>Entomobryoidea</taxon>
        <taxon>Orchesellidae</taxon>
        <taxon>Orchesellinae</taxon>
        <taxon>Orchesella</taxon>
    </lineage>
</organism>
<protein>
    <submittedName>
        <fullName evidence="7">Prestin</fullName>
    </submittedName>
</protein>
<feature type="transmembrane region" description="Helical" evidence="5">
    <location>
        <begin position="462"/>
        <end position="482"/>
    </location>
</feature>
<reference evidence="7 8" key="1">
    <citation type="journal article" date="2016" name="Genome Biol. Evol.">
        <title>Gene Family Evolution Reflects Adaptation to Soil Environmental Stressors in the Genome of the Collembolan Orchesella cincta.</title>
        <authorList>
            <person name="Faddeeva-Vakhrusheva A."/>
            <person name="Derks M.F."/>
            <person name="Anvar S.Y."/>
            <person name="Agamennone V."/>
            <person name="Suring W."/>
            <person name="Smit S."/>
            <person name="van Straalen N.M."/>
            <person name="Roelofs D."/>
        </authorList>
    </citation>
    <scope>NUCLEOTIDE SEQUENCE [LARGE SCALE GENOMIC DNA]</scope>
    <source>
        <tissue evidence="7">Mixed pool</tissue>
    </source>
</reference>
<keyword evidence="3 5" id="KW-1133">Transmembrane helix</keyword>
<dbReference type="Proteomes" id="UP000094527">
    <property type="component" value="Unassembled WGS sequence"/>
</dbReference>
<comment type="subcellular location">
    <subcellularLocation>
        <location evidence="1">Membrane</location>
        <topology evidence="1">Multi-pass membrane protein</topology>
    </subcellularLocation>
</comment>
<dbReference type="InterPro" id="IPR036513">
    <property type="entry name" value="STAS_dom_sf"/>
</dbReference>
<keyword evidence="8" id="KW-1185">Reference proteome</keyword>
<sequence length="719" mass="79631">MEYSNEIEEDCYHENSRRGTVISSNAGPFGQFSGEKSSPVPFRVDRPVVRQLDLYADFRDVELGNELEKSCCSLTREKLRKLRQDCLKWKPVRWLKQSFPILDWLPNYNWKEDTPSDLTAGFTVAVMHIPQGMAYALLADLPPIVGIYMAFFPIFIYAVMGTSRHVSMGTFAVICLMTGKAINKVLQNTDIEPSPYTAIQVATIVSFMVGILQFLMGILRLGVVSLLLPPSLVGGFTTGAAIHVLTSQVRNFFGIQLERRTGIFKIPMTYYDIANHIKETNITTITVSAVTIVTLGLYNEVLKPWISKKVKVPFPIELLSIITGTMVSYYMDLHGKYGVAIIENIPTGLPMPNLPPFELLPDVAVDCAMIAFVSYAISISMAKIFAKRHHYKVDADQEFIAQGSSNICGSFFSCAPVAASLSRSLVQEIVGGKTQLASLFSCMILLLVLLWIGPLFESLPNCVLAGIIVVALKGMFLQAADFPKYWRNSTLHGIIWLASFSATVLLDIEYGLAAGLLLSTVILLWRSNRSEVSILGSYANSDLYIDVNSNENIQELPGIKIIKYTGSLNFATIDKFMERVSTIVDIQKLMNDSKKTNLRKAPNMSSTQAIVQADANQHESHPDMTSVRWVILDFSSASSVGPGSVKALSHLHSCFEKEGIEICYAGCPFNVIQEMNTCGLLRKLGRNMFFPSIHDAVVACQTNSQVNDNNDSSTSDKRF</sequence>
<dbReference type="PROSITE" id="PS50801">
    <property type="entry name" value="STAS"/>
    <property type="match status" value="1"/>
</dbReference>
<feature type="transmembrane region" description="Helical" evidence="5">
    <location>
        <begin position="494"/>
        <end position="525"/>
    </location>
</feature>
<evidence type="ECO:0000256" key="2">
    <source>
        <dbReference type="ARBA" id="ARBA00022692"/>
    </source>
</evidence>
<evidence type="ECO:0000313" key="7">
    <source>
        <dbReference type="EMBL" id="ODM98762.1"/>
    </source>
</evidence>
<evidence type="ECO:0000256" key="5">
    <source>
        <dbReference type="SAM" id="Phobius"/>
    </source>
</evidence>
<dbReference type="STRING" id="48709.A0A1D2N0G5"/>
<comment type="caution">
    <text evidence="7">The sequence shown here is derived from an EMBL/GenBank/DDBJ whole genome shotgun (WGS) entry which is preliminary data.</text>
</comment>
<dbReference type="EMBL" id="LJIJ01000326">
    <property type="protein sequence ID" value="ODM98762.1"/>
    <property type="molecule type" value="Genomic_DNA"/>
</dbReference>
<feature type="transmembrane region" description="Helical" evidence="5">
    <location>
        <begin position="436"/>
        <end position="456"/>
    </location>
</feature>
<dbReference type="GO" id="GO:0016020">
    <property type="term" value="C:membrane"/>
    <property type="evidence" value="ECO:0007669"/>
    <property type="project" value="UniProtKB-SubCell"/>
</dbReference>